<dbReference type="PANTHER" id="PTHR36456:SF1">
    <property type="entry name" value="UPF0232 PROTEIN SCO3875"/>
    <property type="match status" value="1"/>
</dbReference>
<comment type="caution">
    <text evidence="1">The sequence shown here is derived from an EMBL/GenBank/DDBJ whole genome shotgun (WGS) entry which is preliminary data.</text>
</comment>
<dbReference type="Pfam" id="PF05258">
    <property type="entry name" value="DciA"/>
    <property type="match status" value="1"/>
</dbReference>
<dbReference type="EMBL" id="DTMZ01000062">
    <property type="protein sequence ID" value="HGD12979.1"/>
    <property type="molecule type" value="Genomic_DNA"/>
</dbReference>
<name>A0A7V3UZC8_UNCW3</name>
<reference evidence="1" key="1">
    <citation type="journal article" date="2020" name="mSystems">
        <title>Genome- and Community-Level Interaction Insights into Carbon Utilization and Element Cycling Functions of Hydrothermarchaeota in Hydrothermal Sediment.</title>
        <authorList>
            <person name="Zhou Z."/>
            <person name="Liu Y."/>
            <person name="Xu W."/>
            <person name="Pan J."/>
            <person name="Luo Z.H."/>
            <person name="Li M."/>
        </authorList>
    </citation>
    <scope>NUCLEOTIDE SEQUENCE [LARGE SCALE GENOMIC DNA]</scope>
    <source>
        <strain evidence="1">SpSt-914</strain>
    </source>
</reference>
<dbReference type="AlphaFoldDB" id="A0A7V3UZC8"/>
<dbReference type="PANTHER" id="PTHR36456">
    <property type="entry name" value="UPF0232 PROTEIN SCO3875"/>
    <property type="match status" value="1"/>
</dbReference>
<gene>
    <name evidence="1" type="ORF">ENX16_02730</name>
</gene>
<evidence type="ECO:0000313" key="1">
    <source>
        <dbReference type="EMBL" id="HGD12979.1"/>
    </source>
</evidence>
<protein>
    <submittedName>
        <fullName evidence="1">DUF721 domain-containing protein</fullName>
    </submittedName>
</protein>
<proteinExistence type="predicted"/>
<accession>A0A7V3UZC8</accession>
<sequence>MVMRNRAKSNFRSVAEGLSAVLREMGLADKIAAYQAVTDWQTIVGKAIARHSTALSVEDRTLVVAVDSPAWMTQLFYLKSQLLNKIGQHIGPGKIIEIRLVLKR</sequence>
<organism evidence="1">
    <name type="scientific">candidate division WOR-3 bacterium</name>
    <dbReference type="NCBI Taxonomy" id="2052148"/>
    <lineage>
        <taxon>Bacteria</taxon>
        <taxon>Bacteria division WOR-3</taxon>
    </lineage>
</organism>
<dbReference type="InterPro" id="IPR007922">
    <property type="entry name" value="DciA-like"/>
</dbReference>